<evidence type="ECO:0000313" key="3">
    <source>
        <dbReference type="Proteomes" id="UP000324897"/>
    </source>
</evidence>
<proteinExistence type="predicted"/>
<dbReference type="GO" id="GO:0006606">
    <property type="term" value="P:protein import into nucleus"/>
    <property type="evidence" value="ECO:0007669"/>
    <property type="project" value="InterPro"/>
</dbReference>
<protein>
    <recommendedName>
        <fullName evidence="1">IBB domain-containing protein</fullName>
    </recommendedName>
</protein>
<feature type="non-terminal residue" evidence="2">
    <location>
        <position position="1"/>
    </location>
</feature>
<dbReference type="Pfam" id="PF01749">
    <property type="entry name" value="IBB"/>
    <property type="match status" value="1"/>
</dbReference>
<evidence type="ECO:0000259" key="1">
    <source>
        <dbReference type="Pfam" id="PF01749"/>
    </source>
</evidence>
<keyword evidence="3" id="KW-1185">Reference proteome</keyword>
<organism evidence="2 3">
    <name type="scientific">Eragrostis curvula</name>
    <name type="common">weeping love grass</name>
    <dbReference type="NCBI Taxonomy" id="38414"/>
    <lineage>
        <taxon>Eukaryota</taxon>
        <taxon>Viridiplantae</taxon>
        <taxon>Streptophyta</taxon>
        <taxon>Embryophyta</taxon>
        <taxon>Tracheophyta</taxon>
        <taxon>Spermatophyta</taxon>
        <taxon>Magnoliopsida</taxon>
        <taxon>Liliopsida</taxon>
        <taxon>Poales</taxon>
        <taxon>Poaceae</taxon>
        <taxon>PACMAD clade</taxon>
        <taxon>Chloridoideae</taxon>
        <taxon>Eragrostideae</taxon>
        <taxon>Eragrostidinae</taxon>
        <taxon>Eragrostis</taxon>
    </lineage>
</organism>
<evidence type="ECO:0000313" key="2">
    <source>
        <dbReference type="EMBL" id="TVU03424.1"/>
    </source>
</evidence>
<dbReference type="Gramene" id="TVU03424">
    <property type="protein sequence ID" value="TVU03424"/>
    <property type="gene ID" value="EJB05_51025"/>
</dbReference>
<gene>
    <name evidence="2" type="ORF">EJB05_51025</name>
</gene>
<dbReference type="InterPro" id="IPR002652">
    <property type="entry name" value="Importin-a_IBB"/>
</dbReference>
<reference evidence="2 3" key="1">
    <citation type="journal article" date="2019" name="Sci. Rep.">
        <title>A high-quality genome of Eragrostis curvula grass provides insights into Poaceae evolution and supports new strategies to enhance forage quality.</title>
        <authorList>
            <person name="Carballo J."/>
            <person name="Santos B.A.C.M."/>
            <person name="Zappacosta D."/>
            <person name="Garbus I."/>
            <person name="Selva J.P."/>
            <person name="Gallo C.A."/>
            <person name="Diaz A."/>
            <person name="Albertini E."/>
            <person name="Caccamo M."/>
            <person name="Echenique V."/>
        </authorList>
    </citation>
    <scope>NUCLEOTIDE SEQUENCE [LARGE SCALE GENOMIC DNA]</scope>
    <source>
        <strain evidence="3">cv. Victoria</strain>
        <tissue evidence="2">Leaf</tissue>
    </source>
</reference>
<dbReference type="EMBL" id="RWGY01000177">
    <property type="protein sequence ID" value="TVU03424.1"/>
    <property type="molecule type" value="Genomic_DNA"/>
</dbReference>
<name>A0A5J9SWU5_9POAL</name>
<dbReference type="GO" id="GO:0061608">
    <property type="term" value="F:nuclear import signal receptor activity"/>
    <property type="evidence" value="ECO:0007669"/>
    <property type="project" value="InterPro"/>
</dbReference>
<dbReference type="OrthoDB" id="1745312at2759"/>
<comment type="caution">
    <text evidence="2">The sequence shown here is derived from an EMBL/GenBank/DDBJ whole genome shotgun (WGS) entry which is preliminary data.</text>
</comment>
<dbReference type="Proteomes" id="UP000324897">
    <property type="component" value="Unassembled WGS sequence"/>
</dbReference>
<accession>A0A5J9SWU5</accession>
<dbReference type="AlphaFoldDB" id="A0A5J9SWU5"/>
<sequence length="151" mass="16900">MSMDAGGLRRLLAAAAAAEARADIFFTVDTTEARRRREDQMICDESLQKKRRDGYDAAAPLMTHCSAPQQKVRPDLAGSARLDGLQAMVQAVRSDDPAVQLEATTQFRKLLTLLSLQVFFGCLRMGNADNHPRRVFTEHVCHCGPWQTRFH</sequence>
<feature type="domain" description="IBB" evidence="1">
    <location>
        <begin position="29"/>
        <end position="105"/>
    </location>
</feature>